<evidence type="ECO:0000259" key="2">
    <source>
        <dbReference type="Pfam" id="PF00089"/>
    </source>
</evidence>
<dbReference type="EMBL" id="BGPR01000011">
    <property type="protein sequence ID" value="GBL77175.1"/>
    <property type="molecule type" value="Genomic_DNA"/>
</dbReference>
<dbReference type="GO" id="GO:0006508">
    <property type="term" value="P:proteolysis"/>
    <property type="evidence" value="ECO:0007669"/>
    <property type="project" value="InterPro"/>
</dbReference>
<name>A0A4Y2AD24_ARAVE</name>
<feature type="domain" description="Peptidase S1" evidence="2">
    <location>
        <begin position="1201"/>
        <end position="1248"/>
    </location>
</feature>
<proteinExistence type="predicted"/>
<protein>
    <recommendedName>
        <fullName evidence="2">Peptidase S1 domain-containing protein</fullName>
    </recommendedName>
</protein>
<comment type="caution">
    <text evidence="3">The sequence shown here is derived from an EMBL/GenBank/DDBJ whole genome shotgun (WGS) entry which is preliminary data.</text>
</comment>
<evidence type="ECO:0000313" key="4">
    <source>
        <dbReference type="Proteomes" id="UP000499080"/>
    </source>
</evidence>
<organism evidence="3 4">
    <name type="scientific">Araneus ventricosus</name>
    <name type="common">Orbweaver spider</name>
    <name type="synonym">Epeira ventricosa</name>
    <dbReference type="NCBI Taxonomy" id="182803"/>
    <lineage>
        <taxon>Eukaryota</taxon>
        <taxon>Metazoa</taxon>
        <taxon>Ecdysozoa</taxon>
        <taxon>Arthropoda</taxon>
        <taxon>Chelicerata</taxon>
        <taxon>Arachnida</taxon>
        <taxon>Araneae</taxon>
        <taxon>Araneomorphae</taxon>
        <taxon>Entelegynae</taxon>
        <taxon>Araneoidea</taxon>
        <taxon>Araneidae</taxon>
        <taxon>Araneus</taxon>
    </lineage>
</organism>
<dbReference type="InterPro" id="IPR018114">
    <property type="entry name" value="TRYPSIN_HIS"/>
</dbReference>
<gene>
    <name evidence="3" type="ORF">AVEN_12798_1</name>
</gene>
<reference evidence="3 4" key="1">
    <citation type="journal article" date="2019" name="Sci. Rep.">
        <title>Orb-weaving spider Araneus ventricosus genome elucidates the spidroin gene catalogue.</title>
        <authorList>
            <person name="Kono N."/>
            <person name="Nakamura H."/>
            <person name="Ohtoshi R."/>
            <person name="Moran D.A.P."/>
            <person name="Shinohara A."/>
            <person name="Yoshida Y."/>
            <person name="Fujiwara M."/>
            <person name="Mori M."/>
            <person name="Tomita M."/>
            <person name="Arakawa K."/>
        </authorList>
    </citation>
    <scope>NUCLEOTIDE SEQUENCE [LARGE SCALE GENOMIC DNA]</scope>
</reference>
<dbReference type="PANTHER" id="PTHR24253:SF145">
    <property type="entry name" value="SERINE PROTEASE FILZIG"/>
    <property type="match status" value="1"/>
</dbReference>
<dbReference type="Proteomes" id="UP000499080">
    <property type="component" value="Unassembled WGS sequence"/>
</dbReference>
<dbReference type="Pfam" id="PF00089">
    <property type="entry name" value="Trypsin"/>
    <property type="match status" value="1"/>
</dbReference>
<keyword evidence="4" id="KW-1185">Reference proteome</keyword>
<dbReference type="SUPFAM" id="SSF50494">
    <property type="entry name" value="Trypsin-like serine proteases"/>
    <property type="match status" value="1"/>
</dbReference>
<dbReference type="InterPro" id="IPR043504">
    <property type="entry name" value="Peptidase_S1_PA_chymotrypsin"/>
</dbReference>
<dbReference type="PROSITE" id="PS00134">
    <property type="entry name" value="TRYPSIN_HIS"/>
    <property type="match status" value="1"/>
</dbReference>
<dbReference type="Gene3D" id="2.40.10.10">
    <property type="entry name" value="Trypsin-like serine proteases"/>
    <property type="match status" value="1"/>
</dbReference>
<evidence type="ECO:0000256" key="1">
    <source>
        <dbReference type="ARBA" id="ARBA00023157"/>
    </source>
</evidence>
<keyword evidence="1" id="KW-1015">Disulfide bond</keyword>
<dbReference type="InterPro" id="IPR001254">
    <property type="entry name" value="Trypsin_dom"/>
</dbReference>
<evidence type="ECO:0000313" key="3">
    <source>
        <dbReference type="EMBL" id="GBL77175.1"/>
    </source>
</evidence>
<accession>A0A4Y2AD24</accession>
<dbReference type="PANTHER" id="PTHR24253">
    <property type="entry name" value="TRANSMEMBRANE PROTEASE SERINE"/>
    <property type="match status" value="1"/>
</dbReference>
<dbReference type="GO" id="GO:0004252">
    <property type="term" value="F:serine-type endopeptidase activity"/>
    <property type="evidence" value="ECO:0007669"/>
    <property type="project" value="InterPro"/>
</dbReference>
<sequence length="1251" mass="138300">MVMTKKSCQDPIGNKGTCMFKYDCIRQKGVTLSTCVDGFLFGACCFLKEDSIQIISDNIHSKPTHLIDYKVPNATIYNFYQIESDASLNNSTEYSRPLEKIFNTSFSNFSNENSQENSSTNLLDLFQSTTIDLSDDVNNFTIFKSVLNKQMYNNTANITPTAASFSKSSASESIHSFTILIDYDDESVVSNKSSSLGPLLQNSMGINSTNDLPASVSPTEAHPVPALESSEKIQLEEYRNQFTSINNFDDSSKENNTADINTYFTEGKENENENSTALNKLIFSDLNSTDSSVSVDEPFLQNISVATEKNYELNETEELRNDHLPLANYNISIQSSESTDSSMVPSLEITFSSISENEPTELYDTTKISEYENLITSDKNFITGSTQNTIVLSTFETPSIQANSELKNLELTSIVSSVSQDHPKLNEFEKNELLNTNITASHFADFENITFYDKPSKLSNDSGAIFNTKSSNSNMTSDDKKTTKSVLLPTLPWSSNSILPESFQSVISQLIEQEISSPGNFILDYETHATPAVDVNTLVDQSLFLDSEESIKIEFKSHNISGYLDDEYDKNIFLSELVQTSNTELDEADNFTSTSSTDSSVVFNDNKFDVRNKNILLIPNVLIKDLTRNELNIKLTENLNTDDSSKGNSDIISDEYYTKEISQTVEDFMHATEGEKTELGTSTSSSLDIVTEQSNPHTKLLESNLNSYTDEVLLSPQTETYTFPTTAFQDSNNQKEPNMYLSTLQQLDQNFSEPSTSFYNVQIPSLDNLLYNATEFSATLAKETTTNSYPSVIQIINNHTGKNSSAINFSNHMKDTNDSYVSTIHAQSEETETEKGSTTIYPIVNISLENNTNFYETEAFVNTSTPVILNVEDFEGSHQVDSSIHPVISTDTSNSLNESLDSSQSTSFKIISSYTEFNSTTTFPSILNDNSTSPFSAIVHGGTKDPELHSTDFEEHDLTPTDGQSIESTDDSYDLIFTEAELSTGFDNYSGGSSNHITTETKSTDIVITFNYTYETSSDESFGSHTTTELGYAETSASTFNNAEISETVSPFVLPTLSDMSTWADMENPTLPVSSKPTDLNASDVSITTSTVETIPSSDSTYAAITQNLDFLTQGDAFSNTSHEHSVVHSTGNTTLSTMLASESPSIQDDETANVNKLTSLSTQTYSTPVPATTTVQKVDIHRWNYKKDCGVRLMQPVGRIVGGKNTYFGKWPWQALVKEATWLGLFVKNKCGGVLITSKYVLTAAHCQPG</sequence>
<dbReference type="InterPro" id="IPR009003">
    <property type="entry name" value="Peptidase_S1_PA"/>
</dbReference>
<dbReference type="AlphaFoldDB" id="A0A4Y2AD24"/>